<keyword evidence="4 6" id="KW-0131">Cell cycle</keyword>
<dbReference type="GO" id="GO:0051302">
    <property type="term" value="P:regulation of cell division"/>
    <property type="evidence" value="ECO:0007669"/>
    <property type="project" value="InterPro"/>
</dbReference>
<dbReference type="InterPro" id="IPR005526">
    <property type="entry name" value="Septum_form_inhib_MinC_C"/>
</dbReference>
<evidence type="ECO:0000256" key="5">
    <source>
        <dbReference type="ARBA" id="ARBA00025606"/>
    </source>
</evidence>
<evidence type="ECO:0000256" key="2">
    <source>
        <dbReference type="ARBA" id="ARBA00022618"/>
    </source>
</evidence>
<sequence>MTSSQTSEMSPSFRLKGGLYPLTQLEINHYCSERFQRDLEAKVAEAPAFFRQTPVVLNFEQFDGELDGLPLKELKQLCLDVGLLPIAVRGNDRGLSARALVAGMPTLSGGRVKQERSPEPAESANADAPAAGDAASPPADAESGLGNRLITNPVRSGQQVYAQGDLVVVAPVSAGAEILADGNIHVYGPLRGRALAGVKGDRDARIFCHSLEAELVSIAGDFKLDEDLRGTLWKRAVHIRLNDQALDISAL</sequence>
<evidence type="ECO:0000256" key="4">
    <source>
        <dbReference type="ARBA" id="ARBA00023306"/>
    </source>
</evidence>
<dbReference type="PANTHER" id="PTHR34108">
    <property type="entry name" value="SEPTUM SITE-DETERMINING PROTEIN MINC"/>
    <property type="match status" value="1"/>
</dbReference>
<feature type="compositionally biased region" description="Low complexity" evidence="7">
    <location>
        <begin position="120"/>
        <end position="142"/>
    </location>
</feature>
<dbReference type="SUPFAM" id="SSF63848">
    <property type="entry name" value="Cell-division inhibitor MinC, C-terminal domain"/>
    <property type="match status" value="1"/>
</dbReference>
<protein>
    <recommendedName>
        <fullName evidence="6">Probable septum site-determining protein MinC</fullName>
    </recommendedName>
</protein>
<name>A0A7T4R387_9GAMM</name>
<reference evidence="10 11" key="1">
    <citation type="submission" date="2020-12" db="EMBL/GenBank/DDBJ databases">
        <authorList>
            <person name="Shan Y."/>
        </authorList>
    </citation>
    <scope>NUCLEOTIDE SEQUENCE [LARGE SCALE GENOMIC DNA]</scope>
    <source>
        <strain evidence="11">csc3.9</strain>
    </source>
</reference>
<dbReference type="GO" id="GO:1901891">
    <property type="term" value="P:regulation of cell septum assembly"/>
    <property type="evidence" value="ECO:0007669"/>
    <property type="project" value="InterPro"/>
</dbReference>
<evidence type="ECO:0000256" key="6">
    <source>
        <dbReference type="HAMAP-Rule" id="MF_00267"/>
    </source>
</evidence>
<dbReference type="InterPro" id="IPR007874">
    <property type="entry name" value="MinC_N"/>
</dbReference>
<evidence type="ECO:0000313" key="11">
    <source>
        <dbReference type="Proteomes" id="UP000596063"/>
    </source>
</evidence>
<dbReference type="Pfam" id="PF03775">
    <property type="entry name" value="MinC_C"/>
    <property type="match status" value="1"/>
</dbReference>
<evidence type="ECO:0000259" key="8">
    <source>
        <dbReference type="Pfam" id="PF03775"/>
    </source>
</evidence>
<keyword evidence="2 6" id="KW-0132">Cell division</keyword>
<comment type="similarity">
    <text evidence="1 6">Belongs to the MinC family.</text>
</comment>
<organism evidence="10 11">
    <name type="scientific">Spongiibacter nanhainus</name>
    <dbReference type="NCBI Taxonomy" id="2794344"/>
    <lineage>
        <taxon>Bacteria</taxon>
        <taxon>Pseudomonadati</taxon>
        <taxon>Pseudomonadota</taxon>
        <taxon>Gammaproteobacteria</taxon>
        <taxon>Cellvibrionales</taxon>
        <taxon>Spongiibacteraceae</taxon>
        <taxon>Spongiibacter</taxon>
    </lineage>
</organism>
<evidence type="ECO:0000313" key="10">
    <source>
        <dbReference type="EMBL" id="QQD19559.1"/>
    </source>
</evidence>
<evidence type="ECO:0000256" key="3">
    <source>
        <dbReference type="ARBA" id="ARBA00023210"/>
    </source>
</evidence>
<comment type="function">
    <text evidence="5 6">Cell division inhibitor that blocks the formation of polar Z ring septums. Rapidly oscillates between the poles of the cell to destabilize FtsZ filaments that have formed before they mature into polar Z rings. Prevents FtsZ polymerization.</text>
</comment>
<dbReference type="NCBIfam" id="TIGR01222">
    <property type="entry name" value="minC"/>
    <property type="match status" value="1"/>
</dbReference>
<dbReference type="GO" id="GO:0000917">
    <property type="term" value="P:division septum assembly"/>
    <property type="evidence" value="ECO:0007669"/>
    <property type="project" value="UniProtKB-KW"/>
</dbReference>
<dbReference type="InterPro" id="IPR016098">
    <property type="entry name" value="CAP/MinC_C"/>
</dbReference>
<dbReference type="GO" id="GO:0000902">
    <property type="term" value="P:cell morphogenesis"/>
    <property type="evidence" value="ECO:0007669"/>
    <property type="project" value="InterPro"/>
</dbReference>
<dbReference type="Gene3D" id="3.30.70.260">
    <property type="match status" value="1"/>
</dbReference>
<feature type="domain" description="Septum formation inhibitor MinC N-terminal" evidence="9">
    <location>
        <begin position="13"/>
        <end position="85"/>
    </location>
</feature>
<gene>
    <name evidence="6 10" type="primary">minC</name>
    <name evidence="10" type="ORF">I6N98_06830</name>
</gene>
<dbReference type="InterPro" id="IPR013033">
    <property type="entry name" value="MinC"/>
</dbReference>
<dbReference type="InterPro" id="IPR036145">
    <property type="entry name" value="MinC_C_sf"/>
</dbReference>
<dbReference type="Proteomes" id="UP000596063">
    <property type="component" value="Chromosome"/>
</dbReference>
<comment type="subunit">
    <text evidence="6">Interacts with MinD and FtsZ.</text>
</comment>
<dbReference type="Pfam" id="PF05209">
    <property type="entry name" value="MinC_N"/>
    <property type="match status" value="1"/>
</dbReference>
<dbReference type="RefSeq" id="WP_198571043.1">
    <property type="nucleotide sequence ID" value="NZ_CP066167.1"/>
</dbReference>
<dbReference type="PANTHER" id="PTHR34108:SF1">
    <property type="entry name" value="SEPTUM SITE-DETERMINING PROTEIN MINC"/>
    <property type="match status" value="1"/>
</dbReference>
<dbReference type="KEGG" id="snan:I6N98_06830"/>
<keyword evidence="11" id="KW-1185">Reference proteome</keyword>
<dbReference type="HAMAP" id="MF_00267">
    <property type="entry name" value="MinC"/>
    <property type="match status" value="1"/>
</dbReference>
<dbReference type="EMBL" id="CP066167">
    <property type="protein sequence ID" value="QQD19559.1"/>
    <property type="molecule type" value="Genomic_DNA"/>
</dbReference>
<proteinExistence type="inferred from homology"/>
<evidence type="ECO:0000256" key="7">
    <source>
        <dbReference type="SAM" id="MobiDB-lite"/>
    </source>
</evidence>
<keyword evidence="3 6" id="KW-0717">Septation</keyword>
<evidence type="ECO:0000256" key="1">
    <source>
        <dbReference type="ARBA" id="ARBA00006291"/>
    </source>
</evidence>
<evidence type="ECO:0000259" key="9">
    <source>
        <dbReference type="Pfam" id="PF05209"/>
    </source>
</evidence>
<dbReference type="AlphaFoldDB" id="A0A7T4R387"/>
<feature type="domain" description="Septum formation inhibitor MinC C-terminal" evidence="8">
    <location>
        <begin position="150"/>
        <end position="248"/>
    </location>
</feature>
<feature type="region of interest" description="Disordered" evidence="7">
    <location>
        <begin position="108"/>
        <end position="148"/>
    </location>
</feature>
<accession>A0A7T4R387</accession>
<dbReference type="Gene3D" id="2.160.20.70">
    <property type="match status" value="1"/>
</dbReference>